<feature type="compositionally biased region" description="Basic and acidic residues" evidence="1">
    <location>
        <begin position="71"/>
        <end position="93"/>
    </location>
</feature>
<evidence type="ECO:0008006" key="4">
    <source>
        <dbReference type="Google" id="ProtNLM"/>
    </source>
</evidence>
<name>A0ABS7KY59_CLOSR</name>
<accession>A0ABS7KY59</accession>
<organism evidence="2 3">
    <name type="scientific">Clostridium sardiniense</name>
    <name type="common">Clostridium absonum</name>
    <dbReference type="NCBI Taxonomy" id="29369"/>
    <lineage>
        <taxon>Bacteria</taxon>
        <taxon>Bacillati</taxon>
        <taxon>Bacillota</taxon>
        <taxon>Clostridia</taxon>
        <taxon>Eubacteriales</taxon>
        <taxon>Clostridiaceae</taxon>
        <taxon>Clostridium</taxon>
    </lineage>
</organism>
<sequence length="210" mass="24134">MKKILITSILAISTSLAVYFVAFWQPKEEINNNLVLENSKKTEDNNTKKDNNEDTNKESSIDINKNNNYNNEEKNEKDKINDNSSKNKEDKDNLNISNNEENKENKNSNNSSNNKKEETQATNAKIFNVNKEEILGNLSLVEKTKLFTIANKISTVDVERMKNSLKKNGEKEGITEVVRVLKLRLKSDDYNEIKNILSPYINIEFLESLV</sequence>
<dbReference type="RefSeq" id="WP_221861104.1">
    <property type="nucleotide sequence ID" value="NZ_JAIKTU010000007.1"/>
</dbReference>
<evidence type="ECO:0000313" key="3">
    <source>
        <dbReference type="Proteomes" id="UP001299068"/>
    </source>
</evidence>
<feature type="compositionally biased region" description="Basic and acidic residues" evidence="1">
    <location>
        <begin position="41"/>
        <end position="60"/>
    </location>
</feature>
<comment type="caution">
    <text evidence="2">The sequence shown here is derived from an EMBL/GenBank/DDBJ whole genome shotgun (WGS) entry which is preliminary data.</text>
</comment>
<dbReference type="Proteomes" id="UP001299068">
    <property type="component" value="Unassembled WGS sequence"/>
</dbReference>
<feature type="region of interest" description="Disordered" evidence="1">
    <location>
        <begin position="41"/>
        <end position="120"/>
    </location>
</feature>
<evidence type="ECO:0000313" key="2">
    <source>
        <dbReference type="EMBL" id="MBY0755753.1"/>
    </source>
</evidence>
<reference evidence="2 3" key="1">
    <citation type="journal article" date="2021" name="Cell Host Microbe">
        <title>in vivo commensal control of Clostridioides difficile virulence.</title>
        <authorList>
            <person name="Girinathan B.P."/>
            <person name="Dibenedetto N."/>
            <person name="Worley J.N."/>
            <person name="Peltier J."/>
            <person name="Arrieta-Ortiz M.L."/>
            <person name="Rupa Christinal Immanuel S."/>
            <person name="Lavin R."/>
            <person name="Delaney M.L."/>
            <person name="Cummins C."/>
            <person name="Hoffmann M."/>
            <person name="Luo Y."/>
            <person name="Gonzalez-Escalona N."/>
            <person name="Allard M."/>
            <person name="Onderdonk A.B."/>
            <person name="Gerber G.K."/>
            <person name="Sonenshein A.L."/>
            <person name="Baliga N."/>
            <person name="Dupuy B."/>
            <person name="Bry L."/>
        </authorList>
    </citation>
    <scope>NUCLEOTIDE SEQUENCE [LARGE SCALE GENOMIC DNA]</scope>
    <source>
        <strain evidence="2 3">DSM 599</strain>
    </source>
</reference>
<evidence type="ECO:0000256" key="1">
    <source>
        <dbReference type="SAM" id="MobiDB-lite"/>
    </source>
</evidence>
<gene>
    <name evidence="2" type="ORF">K5V21_09795</name>
</gene>
<proteinExistence type="predicted"/>
<protein>
    <recommendedName>
        <fullName evidence="4">Lipoprotein</fullName>
    </recommendedName>
</protein>
<dbReference type="EMBL" id="JAIKTU010000007">
    <property type="protein sequence ID" value="MBY0755753.1"/>
    <property type="molecule type" value="Genomic_DNA"/>
</dbReference>
<feature type="compositionally biased region" description="Low complexity" evidence="1">
    <location>
        <begin position="61"/>
        <end position="70"/>
    </location>
</feature>
<keyword evidence="3" id="KW-1185">Reference proteome</keyword>